<evidence type="ECO:0000313" key="1">
    <source>
        <dbReference type="EMBL" id="QPG97318.1"/>
    </source>
</evidence>
<reference evidence="1 2" key="1">
    <citation type="journal article" date="2018" name="PLoS Genet.">
        <title>Repeat elements organise 3D genome structure and mediate transcription in the filamentous fungus Epichloe festucae.</title>
        <authorList>
            <person name="Winter D.J."/>
            <person name="Ganley A.R.D."/>
            <person name="Young C.A."/>
            <person name="Liachko I."/>
            <person name="Schardl C.L."/>
            <person name="Dupont P.Y."/>
            <person name="Berry D."/>
            <person name="Ram A."/>
            <person name="Scott B."/>
            <person name="Cox M.P."/>
        </authorList>
    </citation>
    <scope>NUCLEOTIDE SEQUENCE [LARGE SCALE GENOMIC DNA]</scope>
    <source>
        <strain evidence="1 2">Fl1</strain>
    </source>
</reference>
<organism evidence="1 2">
    <name type="scientific">Epichloe festucae (strain Fl1)</name>
    <dbReference type="NCBI Taxonomy" id="877507"/>
    <lineage>
        <taxon>Eukaryota</taxon>
        <taxon>Fungi</taxon>
        <taxon>Dikarya</taxon>
        <taxon>Ascomycota</taxon>
        <taxon>Pezizomycotina</taxon>
        <taxon>Sordariomycetes</taxon>
        <taxon>Hypocreomycetidae</taxon>
        <taxon>Hypocreales</taxon>
        <taxon>Clavicipitaceae</taxon>
        <taxon>Epichloe</taxon>
    </lineage>
</organism>
<dbReference type="Proteomes" id="UP000594364">
    <property type="component" value="Chromosome 2"/>
</dbReference>
<proteinExistence type="predicted"/>
<accession>A0A7S9KPW6</accession>
<dbReference type="AlphaFoldDB" id="A0A7S9KPW6"/>
<dbReference type="EMBL" id="CP031386">
    <property type="protein sequence ID" value="QPG97318.1"/>
    <property type="molecule type" value="Genomic_DNA"/>
</dbReference>
<evidence type="ECO:0000313" key="2">
    <source>
        <dbReference type="Proteomes" id="UP000594364"/>
    </source>
</evidence>
<protein>
    <submittedName>
        <fullName evidence="1">Uncharacterized protein</fullName>
    </submittedName>
</protein>
<gene>
    <name evidence="1" type="ORF">C2857_006137</name>
</gene>
<keyword evidence="2" id="KW-1185">Reference proteome</keyword>
<dbReference type="OrthoDB" id="10003767at2759"/>
<name>A0A7S9KPW6_EPIFF</name>
<sequence length="250" mass="28527">MEGALNLGNTVTVRRRHGMDGSIPENKARRELRHCLPTSANSENEIGVPYILMSKATGDHLSTYDWPTHNLAYPNRIGHFALLFLILSCCPPLPGLPHPRDLLTDHASVSAFRNAFEEGCSKCQSVRPSEKEWEAGELLSYLIRLVNLDALQDFHHLEALYQLATSPAKDENIRATLAFMSAESEARLLSATLAEDDDEPEHEVRLQENEYFCRYKRLWRWIDETRRWENAQRGGAYQTPPRVSDEHSDN</sequence>